<dbReference type="SUPFAM" id="SSF51206">
    <property type="entry name" value="cAMP-binding domain-like"/>
    <property type="match status" value="2"/>
</dbReference>
<dbReference type="InterPro" id="IPR050503">
    <property type="entry name" value="cAMP-dep_PK_reg_su-like"/>
</dbReference>
<name>A0A081BNH0_9BACT</name>
<dbReference type="SMART" id="SM00100">
    <property type="entry name" value="cNMP"/>
    <property type="match status" value="2"/>
</dbReference>
<dbReference type="InterPro" id="IPR011990">
    <property type="entry name" value="TPR-like_helical_dom_sf"/>
</dbReference>
<dbReference type="PANTHER" id="PTHR11635:SF152">
    <property type="entry name" value="CAMP-DEPENDENT PROTEIN KINASE TYPE I REGULATORY SUBUNIT-RELATED"/>
    <property type="match status" value="1"/>
</dbReference>
<dbReference type="InterPro" id="IPR018488">
    <property type="entry name" value="cNMP-bd_CS"/>
</dbReference>
<dbReference type="Pfam" id="PF00027">
    <property type="entry name" value="cNMP_binding"/>
    <property type="match status" value="1"/>
</dbReference>
<feature type="compositionally biased region" description="Basic and acidic residues" evidence="2">
    <location>
        <begin position="130"/>
        <end position="148"/>
    </location>
</feature>
<dbReference type="InterPro" id="IPR018490">
    <property type="entry name" value="cNMP-bd_dom_sf"/>
</dbReference>
<gene>
    <name evidence="4" type="ORF">U14_03182</name>
</gene>
<dbReference type="PANTHER" id="PTHR11635">
    <property type="entry name" value="CAMP-DEPENDENT PROTEIN KINASE REGULATORY CHAIN"/>
    <property type="match status" value="1"/>
</dbReference>
<dbReference type="InterPro" id="IPR000595">
    <property type="entry name" value="cNMP-bd_dom"/>
</dbReference>
<evidence type="ECO:0000259" key="3">
    <source>
        <dbReference type="PROSITE" id="PS50042"/>
    </source>
</evidence>
<feature type="compositionally biased region" description="Polar residues" evidence="2">
    <location>
        <begin position="151"/>
        <end position="160"/>
    </location>
</feature>
<dbReference type="CDD" id="cd00038">
    <property type="entry name" value="CAP_ED"/>
    <property type="match status" value="1"/>
</dbReference>
<dbReference type="EMBL" id="DF820458">
    <property type="protein sequence ID" value="GAK51936.1"/>
    <property type="molecule type" value="Genomic_DNA"/>
</dbReference>
<proteinExistence type="predicted"/>
<organism evidence="4">
    <name type="scientific">Candidatus Moduliflexus flocculans</name>
    <dbReference type="NCBI Taxonomy" id="1499966"/>
    <lineage>
        <taxon>Bacteria</taxon>
        <taxon>Candidatus Moduliflexota</taxon>
        <taxon>Candidatus Moduliflexia</taxon>
        <taxon>Candidatus Moduliflexales</taxon>
        <taxon>Candidatus Moduliflexaceae</taxon>
    </lineage>
</organism>
<dbReference type="Gene3D" id="1.25.40.10">
    <property type="entry name" value="Tetratricopeptide repeat domain"/>
    <property type="match status" value="1"/>
</dbReference>
<feature type="compositionally biased region" description="Low complexity" evidence="2">
    <location>
        <begin position="120"/>
        <end position="129"/>
    </location>
</feature>
<dbReference type="SUPFAM" id="SSF48452">
    <property type="entry name" value="TPR-like"/>
    <property type="match status" value="1"/>
</dbReference>
<dbReference type="PROSITE" id="PS50042">
    <property type="entry name" value="CNMP_BINDING_3"/>
    <property type="match status" value="2"/>
</dbReference>
<evidence type="ECO:0000256" key="1">
    <source>
        <dbReference type="PROSITE-ProRule" id="PRU00339"/>
    </source>
</evidence>
<feature type="domain" description="Cyclic nucleotide-binding" evidence="3">
    <location>
        <begin position="256"/>
        <end position="360"/>
    </location>
</feature>
<reference evidence="4" key="1">
    <citation type="journal article" date="2015" name="PeerJ">
        <title>First genomic representation of candidate bacterial phylum KSB3 points to enhanced environmental sensing as a trigger of wastewater bulking.</title>
        <authorList>
            <person name="Sekiguchi Y."/>
            <person name="Ohashi A."/>
            <person name="Parks D.H."/>
            <person name="Yamauchi T."/>
            <person name="Tyson G.W."/>
            <person name="Hugenholtz P."/>
        </authorList>
    </citation>
    <scope>NUCLEOTIDE SEQUENCE [LARGE SCALE GENOMIC DNA]</scope>
</reference>
<evidence type="ECO:0000313" key="5">
    <source>
        <dbReference type="Proteomes" id="UP000030700"/>
    </source>
</evidence>
<accession>A0A081BNH0</accession>
<dbReference type="Gene3D" id="2.60.120.10">
    <property type="entry name" value="Jelly Rolls"/>
    <property type="match status" value="2"/>
</dbReference>
<protein>
    <submittedName>
        <fullName evidence="4">Cyclic nucleotide-binding protein</fullName>
    </submittedName>
</protein>
<dbReference type="InterPro" id="IPR019734">
    <property type="entry name" value="TPR_rpt"/>
</dbReference>
<keyword evidence="5" id="KW-1185">Reference proteome</keyword>
<dbReference type="PROSITE" id="PS00888">
    <property type="entry name" value="CNMP_BINDING_1"/>
    <property type="match status" value="1"/>
</dbReference>
<dbReference type="STRING" id="1499966.U14_03182"/>
<dbReference type="AlphaFoldDB" id="A0A081BNH0"/>
<dbReference type="Proteomes" id="UP000030700">
    <property type="component" value="Unassembled WGS sequence"/>
</dbReference>
<evidence type="ECO:0000313" key="4">
    <source>
        <dbReference type="EMBL" id="GAK51936.1"/>
    </source>
</evidence>
<dbReference type="PRINTS" id="PR00103">
    <property type="entry name" value="CAMPKINASE"/>
</dbReference>
<feature type="repeat" description="TPR" evidence="1">
    <location>
        <begin position="33"/>
        <end position="66"/>
    </location>
</feature>
<keyword evidence="1" id="KW-0802">TPR repeat</keyword>
<sequence length="531" mass="59856">MADFKKLFGKRTHNDPRIERYENMLQQTSEPNPDLHFKLGRLYQNEKETIEAVKHYETAAQLYSKTRQHLGALVSYKIISVLNPEDRDALAHLANIEFETSIKLTEQVFKKFLDEHGESVAAKSSSTSKAETEIAAKPKSRAAFERGRGQQKPQGSQTDARFQEKRKRLVDLISGTADNDNDEQFQKGRQEFLNLLEDEPSALQAPGERVTTTATSSSKEQAVLIDLTQPDAQPSLTGEENLTREAIEKLILHNPLFAPLSEAEKDAMIRQSVARYYDEDATIMRYPSQQKELFLVVTGEVYLIKESDGCGPRSDVIQVNPGECWGEHTFFTQMNACAFSVMASNGTAVLEISQEYIKELARKYQPLFEQLKTICERRWCPNALALFPLFGELSAAEQQQLLPCFSEVTIKEGEIIIREGEAGQSMFLITSGDVEVFTTLVEEGDVQVVQAEKSRLFLAKLRAGDCFGEGAFFTNEPRSATVQALTETKLLKLGDVNLQNVLHDHPDIAQKLRQCHEKRVRETMTILQQAL</sequence>
<dbReference type="InterPro" id="IPR014710">
    <property type="entry name" value="RmlC-like_jellyroll"/>
</dbReference>
<dbReference type="PROSITE" id="PS50005">
    <property type="entry name" value="TPR"/>
    <property type="match status" value="1"/>
</dbReference>
<dbReference type="GO" id="GO:0005952">
    <property type="term" value="C:cAMP-dependent protein kinase complex"/>
    <property type="evidence" value="ECO:0007669"/>
    <property type="project" value="InterPro"/>
</dbReference>
<feature type="region of interest" description="Disordered" evidence="2">
    <location>
        <begin position="120"/>
        <end position="163"/>
    </location>
</feature>
<dbReference type="HOGENOM" id="CLU_512564_0_0_0"/>
<feature type="domain" description="Cyclic nucleotide-binding" evidence="3">
    <location>
        <begin position="389"/>
        <end position="519"/>
    </location>
</feature>
<evidence type="ECO:0000256" key="2">
    <source>
        <dbReference type="SAM" id="MobiDB-lite"/>
    </source>
</evidence>
<dbReference type="GO" id="GO:0005829">
    <property type="term" value="C:cytosol"/>
    <property type="evidence" value="ECO:0007669"/>
    <property type="project" value="TreeGrafter"/>
</dbReference>